<evidence type="ECO:0000313" key="6">
    <source>
        <dbReference type="Proteomes" id="UP000009875"/>
    </source>
</evidence>
<feature type="domain" description="HTH marR-type" evidence="4">
    <location>
        <begin position="1"/>
        <end position="139"/>
    </location>
</feature>
<evidence type="ECO:0000259" key="4">
    <source>
        <dbReference type="PROSITE" id="PS50995"/>
    </source>
</evidence>
<gene>
    <name evidence="5" type="ORF">HMPREF9698_01351</name>
</gene>
<dbReference type="PANTHER" id="PTHR42756:SF1">
    <property type="entry name" value="TRANSCRIPTIONAL REPRESSOR OF EMRAB OPERON"/>
    <property type="match status" value="1"/>
</dbReference>
<dbReference type="SUPFAM" id="SSF46785">
    <property type="entry name" value="Winged helix' DNA-binding domain"/>
    <property type="match status" value="1"/>
</dbReference>
<dbReference type="RefSeq" id="WP_003778367.1">
    <property type="nucleotide sequence ID" value="NZ_JH992960.1"/>
</dbReference>
<keyword evidence="1" id="KW-0805">Transcription regulation</keyword>
<dbReference type="EMBL" id="AGXA01000022">
    <property type="protein sequence ID" value="EKU93190.1"/>
    <property type="molecule type" value="Genomic_DNA"/>
</dbReference>
<evidence type="ECO:0000256" key="2">
    <source>
        <dbReference type="ARBA" id="ARBA00023125"/>
    </source>
</evidence>
<dbReference type="Gene3D" id="1.10.10.10">
    <property type="entry name" value="Winged helix-like DNA-binding domain superfamily/Winged helix DNA-binding domain"/>
    <property type="match status" value="1"/>
</dbReference>
<dbReference type="eggNOG" id="COG1846">
    <property type="taxonomic scope" value="Bacteria"/>
</dbReference>
<dbReference type="GO" id="GO:0003700">
    <property type="term" value="F:DNA-binding transcription factor activity"/>
    <property type="evidence" value="ECO:0007669"/>
    <property type="project" value="InterPro"/>
</dbReference>
<reference evidence="5 6" key="1">
    <citation type="submission" date="2012-09" db="EMBL/GenBank/DDBJ databases">
        <title>The Genome Sequence of Alloiococcus otitis ATCC 51267.</title>
        <authorList>
            <consortium name="The Broad Institute Genome Sequencing Platform"/>
            <person name="Earl A."/>
            <person name="Ward D."/>
            <person name="Feldgarden M."/>
            <person name="Gevers D."/>
            <person name="Huys G."/>
            <person name="Walker B."/>
            <person name="Young S.K."/>
            <person name="Zeng Q."/>
            <person name="Gargeya S."/>
            <person name="Fitzgerald M."/>
            <person name="Haas B."/>
            <person name="Abouelleil A."/>
            <person name="Alvarado L."/>
            <person name="Arachchi H.M."/>
            <person name="Berlin A.M."/>
            <person name="Chapman S.B."/>
            <person name="Goldberg J."/>
            <person name="Griggs A."/>
            <person name="Gujja S."/>
            <person name="Hansen M."/>
            <person name="Howarth C."/>
            <person name="Imamovic A."/>
            <person name="Larimer J."/>
            <person name="McCowen C."/>
            <person name="Montmayeur A."/>
            <person name="Murphy C."/>
            <person name="Neiman D."/>
            <person name="Pearson M."/>
            <person name="Priest M."/>
            <person name="Roberts A."/>
            <person name="Saif S."/>
            <person name="Shea T."/>
            <person name="Sisk P."/>
            <person name="Sykes S."/>
            <person name="Wortman J."/>
            <person name="Nusbaum C."/>
            <person name="Birren B."/>
        </authorList>
    </citation>
    <scope>NUCLEOTIDE SEQUENCE [LARGE SCALE GENOMIC DNA]</scope>
    <source>
        <strain evidence="5 6">ATCC 51267</strain>
    </source>
</reference>
<dbReference type="PATRIC" id="fig|883081.3.peg.1186"/>
<dbReference type="HOGENOM" id="CLU_083287_27_2_9"/>
<sequence>MDRLEEALKTYIAIKRTNNRMTDAAKADVTHHGLNINEFAVLEVLYHKGPQRIQHIKEKILIASSSTTYIIDKLADKGYIDRVRDQVDRRIYYAQLTRSGEQVMDEIFPGHEKMILNLFDRMEDQEIYFLKELLKKMNGYGQ</sequence>
<name>K9EVD9_9LACT</name>
<comment type="caution">
    <text evidence="5">The sequence shown here is derived from an EMBL/GenBank/DDBJ whole genome shotgun (WGS) entry which is preliminary data.</text>
</comment>
<accession>K9EVD9</accession>
<dbReference type="Proteomes" id="UP000009875">
    <property type="component" value="Unassembled WGS sequence"/>
</dbReference>
<dbReference type="Pfam" id="PF01047">
    <property type="entry name" value="MarR"/>
    <property type="match status" value="1"/>
</dbReference>
<dbReference type="InterPro" id="IPR000835">
    <property type="entry name" value="HTH_MarR-typ"/>
</dbReference>
<dbReference type="GO" id="GO:0003677">
    <property type="term" value="F:DNA binding"/>
    <property type="evidence" value="ECO:0007669"/>
    <property type="project" value="UniProtKB-KW"/>
</dbReference>
<organism evidence="5 6">
    <name type="scientific">Alloiococcus otitis ATCC 51267</name>
    <dbReference type="NCBI Taxonomy" id="883081"/>
    <lineage>
        <taxon>Bacteria</taxon>
        <taxon>Bacillati</taxon>
        <taxon>Bacillota</taxon>
        <taxon>Bacilli</taxon>
        <taxon>Lactobacillales</taxon>
        <taxon>Carnobacteriaceae</taxon>
        <taxon>Alloiococcus</taxon>
    </lineage>
</organism>
<evidence type="ECO:0000256" key="1">
    <source>
        <dbReference type="ARBA" id="ARBA00023015"/>
    </source>
</evidence>
<keyword evidence="6" id="KW-1185">Reference proteome</keyword>
<evidence type="ECO:0000313" key="5">
    <source>
        <dbReference type="EMBL" id="EKU93190.1"/>
    </source>
</evidence>
<dbReference type="InterPro" id="IPR036388">
    <property type="entry name" value="WH-like_DNA-bd_sf"/>
</dbReference>
<evidence type="ECO:0000256" key="3">
    <source>
        <dbReference type="ARBA" id="ARBA00023163"/>
    </source>
</evidence>
<dbReference type="OrthoDB" id="9799747at2"/>
<proteinExistence type="predicted"/>
<keyword evidence="3" id="KW-0804">Transcription</keyword>
<dbReference type="PANTHER" id="PTHR42756">
    <property type="entry name" value="TRANSCRIPTIONAL REGULATOR, MARR"/>
    <property type="match status" value="1"/>
</dbReference>
<dbReference type="PROSITE" id="PS50995">
    <property type="entry name" value="HTH_MARR_2"/>
    <property type="match status" value="1"/>
</dbReference>
<dbReference type="STRING" id="883081.HMPREF9698_01351"/>
<keyword evidence="2" id="KW-0238">DNA-binding</keyword>
<dbReference type="PRINTS" id="PR00598">
    <property type="entry name" value="HTHMARR"/>
</dbReference>
<dbReference type="SMART" id="SM00347">
    <property type="entry name" value="HTH_MARR"/>
    <property type="match status" value="1"/>
</dbReference>
<dbReference type="AlphaFoldDB" id="K9EVD9"/>
<dbReference type="InterPro" id="IPR036390">
    <property type="entry name" value="WH_DNA-bd_sf"/>
</dbReference>
<protein>
    <recommendedName>
        <fullName evidence="4">HTH marR-type domain-containing protein</fullName>
    </recommendedName>
</protein>